<dbReference type="AlphaFoldDB" id="A0A1H9QW42"/>
<evidence type="ECO:0000313" key="1">
    <source>
        <dbReference type="EMBL" id="SER64617.1"/>
    </source>
</evidence>
<dbReference type="RefSeq" id="WP_090884549.1">
    <property type="nucleotide sequence ID" value="NZ_FOGG01000013.1"/>
</dbReference>
<evidence type="ECO:0000313" key="2">
    <source>
        <dbReference type="Proteomes" id="UP000199572"/>
    </source>
</evidence>
<dbReference type="OrthoDB" id="767980at2"/>
<sequence length="95" mass="11000">MENPDTNEDIAYLKTKFNKVLIETLWSDKGEISYVIEDGFDLQEYAQMAKRILEADRDIAHDFVGTVMNKSQTEVVEFQYRSGWFLEGIADGELE</sequence>
<accession>A0A1H9QW42</accession>
<organism evidence="1 2">
    <name type="scientific">Pedobacter rhizosphaerae</name>
    <dbReference type="NCBI Taxonomy" id="390241"/>
    <lineage>
        <taxon>Bacteria</taxon>
        <taxon>Pseudomonadati</taxon>
        <taxon>Bacteroidota</taxon>
        <taxon>Sphingobacteriia</taxon>
        <taxon>Sphingobacteriales</taxon>
        <taxon>Sphingobacteriaceae</taxon>
        <taxon>Pedobacter</taxon>
    </lineage>
</organism>
<gene>
    <name evidence="1" type="ORF">SAMN04488023_1138</name>
</gene>
<keyword evidence="2" id="KW-1185">Reference proteome</keyword>
<proteinExistence type="predicted"/>
<dbReference type="EMBL" id="FOGG01000013">
    <property type="protein sequence ID" value="SER64617.1"/>
    <property type="molecule type" value="Genomic_DNA"/>
</dbReference>
<dbReference type="Proteomes" id="UP000199572">
    <property type="component" value="Unassembled WGS sequence"/>
</dbReference>
<dbReference type="STRING" id="390241.SAMN04488023_1138"/>
<reference evidence="2" key="1">
    <citation type="submission" date="2016-10" db="EMBL/GenBank/DDBJ databases">
        <authorList>
            <person name="Varghese N."/>
            <person name="Submissions S."/>
        </authorList>
    </citation>
    <scope>NUCLEOTIDE SEQUENCE [LARGE SCALE GENOMIC DNA]</scope>
    <source>
        <strain evidence="2">DSM 18610</strain>
    </source>
</reference>
<protein>
    <submittedName>
        <fullName evidence="1">Uncharacterized protein</fullName>
    </submittedName>
</protein>
<name>A0A1H9QW42_9SPHI</name>